<evidence type="ECO:0000256" key="8">
    <source>
        <dbReference type="ARBA" id="ARBA00023273"/>
    </source>
</evidence>
<keyword evidence="8" id="KW-0966">Cell projection</keyword>
<dbReference type="EMBL" id="CAACVG010007937">
    <property type="protein sequence ID" value="VEN47698.1"/>
    <property type="molecule type" value="Genomic_DNA"/>
</dbReference>
<name>A0A653CIF8_CALMS</name>
<dbReference type="PANTHER" id="PTHR22878:SF68">
    <property type="entry name" value="DYNEIN HEAVY CHAIN 6, AXONEMAL-LIKE"/>
    <property type="match status" value="1"/>
</dbReference>
<dbReference type="AlphaFoldDB" id="A0A653CIF8"/>
<protein>
    <recommendedName>
        <fullName evidence="9">Dynein heavy chain C-terminal domain-containing protein</fullName>
    </recommendedName>
</protein>
<accession>A0A653CIF8</accession>
<evidence type="ECO:0000256" key="5">
    <source>
        <dbReference type="ARBA" id="ARBA00023054"/>
    </source>
</evidence>
<organism evidence="10 11">
    <name type="scientific">Callosobruchus maculatus</name>
    <name type="common">Southern cowpea weevil</name>
    <name type="synonym">Pulse bruchid</name>
    <dbReference type="NCBI Taxonomy" id="64391"/>
    <lineage>
        <taxon>Eukaryota</taxon>
        <taxon>Metazoa</taxon>
        <taxon>Ecdysozoa</taxon>
        <taxon>Arthropoda</taxon>
        <taxon>Hexapoda</taxon>
        <taxon>Insecta</taxon>
        <taxon>Pterygota</taxon>
        <taxon>Neoptera</taxon>
        <taxon>Endopterygota</taxon>
        <taxon>Coleoptera</taxon>
        <taxon>Polyphaga</taxon>
        <taxon>Cucujiformia</taxon>
        <taxon>Chrysomeloidea</taxon>
        <taxon>Chrysomelidae</taxon>
        <taxon>Bruchinae</taxon>
        <taxon>Bruchini</taxon>
        <taxon>Callosobruchus</taxon>
    </lineage>
</organism>
<dbReference type="Pfam" id="PF18199">
    <property type="entry name" value="Dynein_C"/>
    <property type="match status" value="1"/>
</dbReference>
<dbReference type="InterPro" id="IPR041228">
    <property type="entry name" value="Dynein_C"/>
</dbReference>
<sequence>FQKDDKGRLPSLTTVLTQEVDRYNILLKLIHSTMQTLKKAIRGFVVMSEALEDVFKAFMNNQVPKMWSAKSYNSLKSLGSWTRDLLLRLDFICIWVRFGHPISYWISGFYFPQGFLTGTLQTHARKYELPIDELKFDFTVQAVVLDQEEIKQVHDEAGKEVFDVYGALTPPQDGVIIHGLFLDAGRWDLSMMKLVDPNPGEVNPPLPAVWLKPTTVLPDHDPRYVTPLYKTSVRAGTLSTTGHSTNFVIAVLLPTLEKQSYWILKGTALLTQITD</sequence>
<keyword evidence="3" id="KW-0963">Cytoplasm</keyword>
<dbReference type="Gene3D" id="3.10.490.20">
    <property type="match status" value="1"/>
</dbReference>
<dbReference type="GO" id="GO:0045505">
    <property type="term" value="F:dynein intermediate chain binding"/>
    <property type="evidence" value="ECO:0007669"/>
    <property type="project" value="InterPro"/>
</dbReference>
<gene>
    <name evidence="10" type="ORF">CALMAC_LOCUS9381</name>
</gene>
<dbReference type="OrthoDB" id="5593012at2759"/>
<keyword evidence="4" id="KW-0547">Nucleotide-binding</keyword>
<evidence type="ECO:0000256" key="7">
    <source>
        <dbReference type="ARBA" id="ARBA00023212"/>
    </source>
</evidence>
<dbReference type="GO" id="GO:0000166">
    <property type="term" value="F:nucleotide binding"/>
    <property type="evidence" value="ECO:0007669"/>
    <property type="project" value="UniProtKB-KW"/>
</dbReference>
<keyword evidence="7" id="KW-0206">Cytoskeleton</keyword>
<keyword evidence="11" id="KW-1185">Reference proteome</keyword>
<feature type="non-terminal residue" evidence="10">
    <location>
        <position position="1"/>
    </location>
</feature>
<dbReference type="GO" id="GO:0007018">
    <property type="term" value="P:microtubule-based movement"/>
    <property type="evidence" value="ECO:0007669"/>
    <property type="project" value="InterPro"/>
</dbReference>
<evidence type="ECO:0000256" key="2">
    <source>
        <dbReference type="ARBA" id="ARBA00004245"/>
    </source>
</evidence>
<dbReference type="InterPro" id="IPR043160">
    <property type="entry name" value="Dynein_C_barrel"/>
</dbReference>
<comment type="subcellular location">
    <subcellularLocation>
        <location evidence="1">Cell projection</location>
        <location evidence="1">Cilium</location>
    </subcellularLocation>
    <subcellularLocation>
        <location evidence="2">Cytoplasm</location>
        <location evidence="2">Cytoskeleton</location>
    </subcellularLocation>
</comment>
<dbReference type="GO" id="GO:0030286">
    <property type="term" value="C:dynein complex"/>
    <property type="evidence" value="ECO:0007669"/>
    <property type="project" value="InterPro"/>
</dbReference>
<dbReference type="InterPro" id="IPR026983">
    <property type="entry name" value="DHC"/>
</dbReference>
<evidence type="ECO:0000259" key="9">
    <source>
        <dbReference type="Pfam" id="PF18199"/>
    </source>
</evidence>
<dbReference type="GO" id="GO:0005929">
    <property type="term" value="C:cilium"/>
    <property type="evidence" value="ECO:0007669"/>
    <property type="project" value="UniProtKB-SubCell"/>
</dbReference>
<proteinExistence type="predicted"/>
<keyword evidence="5" id="KW-0175">Coiled coil</keyword>
<evidence type="ECO:0000256" key="1">
    <source>
        <dbReference type="ARBA" id="ARBA00004138"/>
    </source>
</evidence>
<dbReference type="GO" id="GO:0051959">
    <property type="term" value="F:dynein light intermediate chain binding"/>
    <property type="evidence" value="ECO:0007669"/>
    <property type="project" value="InterPro"/>
</dbReference>
<evidence type="ECO:0000313" key="10">
    <source>
        <dbReference type="EMBL" id="VEN47698.1"/>
    </source>
</evidence>
<reference evidence="10 11" key="1">
    <citation type="submission" date="2019-01" db="EMBL/GenBank/DDBJ databases">
        <authorList>
            <person name="Sayadi A."/>
        </authorList>
    </citation>
    <scope>NUCLEOTIDE SEQUENCE [LARGE SCALE GENOMIC DNA]</scope>
</reference>
<keyword evidence="6" id="KW-0969">Cilium</keyword>
<evidence type="ECO:0000256" key="4">
    <source>
        <dbReference type="ARBA" id="ARBA00022741"/>
    </source>
</evidence>
<evidence type="ECO:0000256" key="3">
    <source>
        <dbReference type="ARBA" id="ARBA00022490"/>
    </source>
</evidence>
<dbReference type="FunFam" id="3.10.490.20:FF:000005">
    <property type="entry name" value="Dynein axonemal heavy chain 6"/>
    <property type="match status" value="1"/>
</dbReference>
<dbReference type="Gene3D" id="1.20.1270.280">
    <property type="match status" value="1"/>
</dbReference>
<feature type="domain" description="Dynein heavy chain C-terminal" evidence="9">
    <location>
        <begin position="4"/>
        <end position="271"/>
    </location>
</feature>
<dbReference type="PANTHER" id="PTHR22878">
    <property type="entry name" value="DYNEIN HEAVY CHAIN 6, AXONEMAL-LIKE-RELATED"/>
    <property type="match status" value="1"/>
</dbReference>
<dbReference type="Proteomes" id="UP000410492">
    <property type="component" value="Unassembled WGS sequence"/>
</dbReference>
<evidence type="ECO:0000256" key="6">
    <source>
        <dbReference type="ARBA" id="ARBA00023069"/>
    </source>
</evidence>
<evidence type="ECO:0000313" key="11">
    <source>
        <dbReference type="Proteomes" id="UP000410492"/>
    </source>
</evidence>